<proteinExistence type="predicted"/>
<reference evidence="1 2" key="1">
    <citation type="submission" date="2020-04" db="EMBL/GenBank/DDBJ databases">
        <title>Genome-Wide Identification of 5-Methylcytosine Sites in Bacterial Genomes By High-Throughput Sequencing of MspJI Restriction Fragments.</title>
        <authorList>
            <person name="Wu V."/>
        </authorList>
    </citation>
    <scope>NUCLEOTIDE SEQUENCE [LARGE SCALE GENOMIC DNA]</scope>
    <source>
        <strain evidence="1 2">CCAP 1403/13f</strain>
    </source>
</reference>
<evidence type="ECO:0008006" key="3">
    <source>
        <dbReference type="Google" id="ProtNLM"/>
    </source>
</evidence>
<accession>A0A6H2BWV3</accession>
<evidence type="ECO:0000313" key="1">
    <source>
        <dbReference type="EMBL" id="QJB43189.1"/>
    </source>
</evidence>
<dbReference type="AlphaFoldDB" id="A0A6H2BWV3"/>
<dbReference type="KEGG" id="dfs:HGD76_02015"/>
<name>A0A6H2BWV3_DOLFA</name>
<dbReference type="EMBL" id="CP051206">
    <property type="protein sequence ID" value="QJB43189.1"/>
    <property type="molecule type" value="Genomic_DNA"/>
</dbReference>
<protein>
    <recommendedName>
        <fullName evidence="3">DNA-binding protein</fullName>
    </recommendedName>
</protein>
<reference evidence="1 2" key="2">
    <citation type="submission" date="2020-04" db="EMBL/GenBank/DDBJ databases">
        <authorList>
            <person name="Fomenkov A."/>
            <person name="Anton B.P."/>
            <person name="Roberts R.J."/>
        </authorList>
    </citation>
    <scope>NUCLEOTIDE SEQUENCE [LARGE SCALE GENOMIC DNA]</scope>
    <source>
        <strain evidence="1 2">CCAP 1403/13f</strain>
    </source>
</reference>
<dbReference type="RefSeq" id="WP_168694814.1">
    <property type="nucleotide sequence ID" value="NZ_CP051206.1"/>
</dbReference>
<gene>
    <name evidence="1" type="ORF">HGD76_02015</name>
</gene>
<organism evidence="1 2">
    <name type="scientific">Dolichospermum flos-aquae CCAP 1403/13F</name>
    <dbReference type="NCBI Taxonomy" id="315271"/>
    <lineage>
        <taxon>Bacteria</taxon>
        <taxon>Bacillati</taxon>
        <taxon>Cyanobacteriota</taxon>
        <taxon>Cyanophyceae</taxon>
        <taxon>Nostocales</taxon>
        <taxon>Aphanizomenonaceae</taxon>
        <taxon>Dolichospermum</taxon>
    </lineage>
</organism>
<dbReference type="Proteomes" id="UP000502433">
    <property type="component" value="Chromosome"/>
</dbReference>
<sequence length="76" mass="8923">MEWQRTKQAAESLSLISCDQLRKFVREGFFKEGIDYRDIRLNGRVKPNYQFHIENCKKKLGLSPSKRVAHKKVPSS</sequence>
<evidence type="ECO:0000313" key="2">
    <source>
        <dbReference type="Proteomes" id="UP000502433"/>
    </source>
</evidence>